<evidence type="ECO:0000313" key="2">
    <source>
        <dbReference type="WBParaSite" id="jg14611"/>
    </source>
</evidence>
<dbReference type="WBParaSite" id="jg14611">
    <property type="protein sequence ID" value="jg14611"/>
    <property type="gene ID" value="jg14611"/>
</dbReference>
<proteinExistence type="predicted"/>
<name>A0A915D278_9BILA</name>
<protein>
    <submittedName>
        <fullName evidence="2">Uncharacterized protein</fullName>
    </submittedName>
</protein>
<keyword evidence="1" id="KW-1185">Reference proteome</keyword>
<reference evidence="2" key="1">
    <citation type="submission" date="2022-11" db="UniProtKB">
        <authorList>
            <consortium name="WormBaseParasite"/>
        </authorList>
    </citation>
    <scope>IDENTIFICATION</scope>
</reference>
<organism evidence="1 2">
    <name type="scientific">Ditylenchus dipsaci</name>
    <dbReference type="NCBI Taxonomy" id="166011"/>
    <lineage>
        <taxon>Eukaryota</taxon>
        <taxon>Metazoa</taxon>
        <taxon>Ecdysozoa</taxon>
        <taxon>Nematoda</taxon>
        <taxon>Chromadorea</taxon>
        <taxon>Rhabditida</taxon>
        <taxon>Tylenchina</taxon>
        <taxon>Tylenchomorpha</taxon>
        <taxon>Sphaerularioidea</taxon>
        <taxon>Anguinidae</taxon>
        <taxon>Anguininae</taxon>
        <taxon>Ditylenchus</taxon>
    </lineage>
</organism>
<accession>A0A915D278</accession>
<evidence type="ECO:0000313" key="1">
    <source>
        <dbReference type="Proteomes" id="UP000887574"/>
    </source>
</evidence>
<sequence>MNVSNEAREPMDGKPVPSSKNMYKALLSRYPASELLKFGVCSEKSLEDKARQYYRQKVSDDEKMKNLQERMKTEMLTRMKMRMKTRKDT</sequence>
<dbReference type="AlphaFoldDB" id="A0A915D278"/>
<dbReference type="Proteomes" id="UP000887574">
    <property type="component" value="Unplaced"/>
</dbReference>